<evidence type="ECO:0000256" key="3">
    <source>
        <dbReference type="ARBA" id="ARBA00022519"/>
    </source>
</evidence>
<evidence type="ECO:0000256" key="5">
    <source>
        <dbReference type="ARBA" id="ARBA00023136"/>
    </source>
</evidence>
<evidence type="ECO:0000256" key="4">
    <source>
        <dbReference type="ARBA" id="ARBA00022679"/>
    </source>
</evidence>
<dbReference type="CDD" id="cd07984">
    <property type="entry name" value="LPLAT_LABLAT-like"/>
    <property type="match status" value="1"/>
</dbReference>
<dbReference type="InterPro" id="IPR014548">
    <property type="entry name" value="Ac_Trasf"/>
</dbReference>
<name>A0A217EH91_9GAMM</name>
<reference evidence="9" key="1">
    <citation type="submission" date="2017-06" db="EMBL/GenBank/DDBJ databases">
        <authorList>
            <person name="Varghese N."/>
            <person name="Submissions S."/>
        </authorList>
    </citation>
    <scope>NUCLEOTIDE SEQUENCE [LARGE SCALE GENOMIC DNA]</scope>
    <source>
        <strain evidence="9">ANC 5114</strain>
    </source>
</reference>
<feature type="transmembrane region" description="Helical" evidence="7">
    <location>
        <begin position="31"/>
        <end position="51"/>
    </location>
</feature>
<comment type="subcellular location">
    <subcellularLocation>
        <location evidence="1">Cell inner membrane</location>
    </subcellularLocation>
</comment>
<dbReference type="GO" id="GO:0005886">
    <property type="term" value="C:plasma membrane"/>
    <property type="evidence" value="ECO:0007669"/>
    <property type="project" value="UniProtKB-SubCell"/>
</dbReference>
<keyword evidence="2" id="KW-1003">Cell membrane</keyword>
<gene>
    <name evidence="8" type="ORF">SAMN05444584_1842</name>
</gene>
<dbReference type="Pfam" id="PF03279">
    <property type="entry name" value="Lip_A_acyltrans"/>
    <property type="match status" value="1"/>
</dbReference>
<evidence type="ECO:0000256" key="6">
    <source>
        <dbReference type="ARBA" id="ARBA00023315"/>
    </source>
</evidence>
<keyword evidence="7" id="KW-0812">Transmembrane</keyword>
<dbReference type="InterPro" id="IPR004960">
    <property type="entry name" value="LipA_acyltrans"/>
</dbReference>
<dbReference type="EMBL" id="FZLN01000003">
    <property type="protein sequence ID" value="SNQ29871.1"/>
    <property type="molecule type" value="Genomic_DNA"/>
</dbReference>
<keyword evidence="5 7" id="KW-0472">Membrane</keyword>
<keyword evidence="6 8" id="KW-0012">Acyltransferase</keyword>
<keyword evidence="4 8" id="KW-0808">Transferase</keyword>
<keyword evidence="3" id="KW-0997">Cell inner membrane</keyword>
<dbReference type="PANTHER" id="PTHR30606:SF9">
    <property type="entry name" value="LIPID A BIOSYNTHESIS LAUROYLTRANSFERASE"/>
    <property type="match status" value="1"/>
</dbReference>
<dbReference type="GO" id="GO:0009247">
    <property type="term" value="P:glycolipid biosynthetic process"/>
    <property type="evidence" value="ECO:0007669"/>
    <property type="project" value="UniProtKB-ARBA"/>
</dbReference>
<evidence type="ECO:0000256" key="7">
    <source>
        <dbReference type="SAM" id="Phobius"/>
    </source>
</evidence>
<organism evidence="8 9">
    <name type="scientific">Acinetobacter apis</name>
    <dbReference type="NCBI Taxonomy" id="1229165"/>
    <lineage>
        <taxon>Bacteria</taxon>
        <taxon>Pseudomonadati</taxon>
        <taxon>Pseudomonadota</taxon>
        <taxon>Gammaproteobacteria</taxon>
        <taxon>Moraxellales</taxon>
        <taxon>Moraxellaceae</taxon>
        <taxon>Acinetobacter</taxon>
    </lineage>
</organism>
<keyword evidence="9" id="KW-1185">Reference proteome</keyword>
<dbReference type="Proteomes" id="UP000243463">
    <property type="component" value="Unassembled WGS sequence"/>
</dbReference>
<sequence length="305" mass="35852">MAKPRWNEVKEKGGMLPLLIILWLYRLGGRWFIQCILYFIVLWYWIFAAASRKASLDYLQRLHLFAGERSPFTHLPTMTDTYAHLMSFSQSILDKIEGWLGKFSQQDLHVMGQQDLGQYHKKGLILIVSHFGNVELLRAIKSEHLQKINVLVYQKHASKFNQFLQKISDKANINLISVDELGVETAIFLEQKLAQGEWVLIAADRVPIHSNRVLDVDFLGEKALWPQGAWILASMLKVPVVAVFCYRFQKKLEVHIHSMSECLQLPRRTREQALKEITTQYVRLVEQHCLRVPYQWFNFYYFWNK</sequence>
<evidence type="ECO:0000256" key="1">
    <source>
        <dbReference type="ARBA" id="ARBA00004533"/>
    </source>
</evidence>
<keyword evidence="7" id="KW-1133">Transmembrane helix</keyword>
<dbReference type="PIRSF" id="PIRSF028561">
    <property type="entry name" value="Ac_Trasf"/>
    <property type="match status" value="1"/>
</dbReference>
<evidence type="ECO:0000313" key="8">
    <source>
        <dbReference type="EMBL" id="SNQ29871.1"/>
    </source>
</evidence>
<accession>A0A217EH91</accession>
<evidence type="ECO:0000256" key="2">
    <source>
        <dbReference type="ARBA" id="ARBA00022475"/>
    </source>
</evidence>
<protein>
    <submittedName>
        <fullName evidence="8">Predicted acyltransferase, LPLAT superfamily</fullName>
    </submittedName>
</protein>
<dbReference type="PANTHER" id="PTHR30606">
    <property type="entry name" value="LIPID A BIOSYNTHESIS LAUROYL ACYLTRANSFERASE"/>
    <property type="match status" value="1"/>
</dbReference>
<dbReference type="AlphaFoldDB" id="A0A217EH91"/>
<proteinExistence type="predicted"/>
<dbReference type="GO" id="GO:0016746">
    <property type="term" value="F:acyltransferase activity"/>
    <property type="evidence" value="ECO:0007669"/>
    <property type="project" value="UniProtKB-KW"/>
</dbReference>
<evidence type="ECO:0000313" key="9">
    <source>
        <dbReference type="Proteomes" id="UP000243463"/>
    </source>
</evidence>